<name>A0ABR2SAV4_9ROSI</name>
<evidence type="ECO:0000313" key="2">
    <source>
        <dbReference type="Proteomes" id="UP001396334"/>
    </source>
</evidence>
<accession>A0ABR2SAV4</accession>
<sequence>MEEITPTTHLLPFLRQRFSTSYRSMKAEVGTTEPLYLQFEISSRPTLVVNDSIICYAKEHITKVTAQQSILYEVNRREPYKRKKIQGN</sequence>
<comment type="caution">
    <text evidence="1">The sequence shown here is derived from an EMBL/GenBank/DDBJ whole genome shotgun (WGS) entry which is preliminary data.</text>
</comment>
<dbReference type="Proteomes" id="UP001396334">
    <property type="component" value="Unassembled WGS sequence"/>
</dbReference>
<keyword evidence="2" id="KW-1185">Reference proteome</keyword>
<protein>
    <submittedName>
        <fullName evidence="1">Uncharacterized protein</fullName>
    </submittedName>
</protein>
<proteinExistence type="predicted"/>
<dbReference type="EMBL" id="JBBPBN010000015">
    <property type="protein sequence ID" value="KAK9022304.1"/>
    <property type="molecule type" value="Genomic_DNA"/>
</dbReference>
<reference evidence="1 2" key="1">
    <citation type="journal article" date="2024" name="G3 (Bethesda)">
        <title>Genome assembly of Hibiscus sabdariffa L. provides insights into metabolisms of medicinal natural products.</title>
        <authorList>
            <person name="Kim T."/>
        </authorList>
    </citation>
    <scope>NUCLEOTIDE SEQUENCE [LARGE SCALE GENOMIC DNA]</scope>
    <source>
        <strain evidence="1">TK-2024</strain>
        <tissue evidence="1">Old leaves</tissue>
    </source>
</reference>
<organism evidence="1 2">
    <name type="scientific">Hibiscus sabdariffa</name>
    <name type="common">roselle</name>
    <dbReference type="NCBI Taxonomy" id="183260"/>
    <lineage>
        <taxon>Eukaryota</taxon>
        <taxon>Viridiplantae</taxon>
        <taxon>Streptophyta</taxon>
        <taxon>Embryophyta</taxon>
        <taxon>Tracheophyta</taxon>
        <taxon>Spermatophyta</taxon>
        <taxon>Magnoliopsida</taxon>
        <taxon>eudicotyledons</taxon>
        <taxon>Gunneridae</taxon>
        <taxon>Pentapetalae</taxon>
        <taxon>rosids</taxon>
        <taxon>malvids</taxon>
        <taxon>Malvales</taxon>
        <taxon>Malvaceae</taxon>
        <taxon>Malvoideae</taxon>
        <taxon>Hibiscus</taxon>
    </lineage>
</organism>
<evidence type="ECO:0000313" key="1">
    <source>
        <dbReference type="EMBL" id="KAK9022304.1"/>
    </source>
</evidence>
<gene>
    <name evidence="1" type="ORF">V6N11_002581</name>
</gene>